<evidence type="ECO:0000256" key="1">
    <source>
        <dbReference type="SAM" id="MobiDB-lite"/>
    </source>
</evidence>
<dbReference type="EMBL" id="KN822076">
    <property type="protein sequence ID" value="KIM59214.1"/>
    <property type="molecule type" value="Genomic_DNA"/>
</dbReference>
<evidence type="ECO:0000313" key="3">
    <source>
        <dbReference type="Proteomes" id="UP000053989"/>
    </source>
</evidence>
<dbReference type="Gene3D" id="1.10.472.170">
    <property type="match status" value="1"/>
</dbReference>
<feature type="compositionally biased region" description="Polar residues" evidence="1">
    <location>
        <begin position="363"/>
        <end position="372"/>
    </location>
</feature>
<accession>A0A0C3DSN5</accession>
<dbReference type="Proteomes" id="UP000053989">
    <property type="component" value="Unassembled WGS sequence"/>
</dbReference>
<sequence>MACPECGGEFVLDEQLCSAICTHCGHLNDPEQTLLADHIDHSNSSHYPLGRSRRGWHQSKEDRNKKNMVAMSAFIASVLVRLNHPGLSPRAHAIFTHAMTTGGYRWGRKANLIAGASIAIALRESNKSDSLRDIAFFLDDSHLSLSRAFQSVISLLNFSLTPTDPSAHLPTLQTHLLTLIHSDSTPSLPADLRTTLSSLSLPAAVHTATSIAGIITAHEPTLAITRLPTPPTACALLILGLEAETRTSLPHVSDLARVLAARFGLAGGVVSSRYKSLYDTIEEWIREVPWLDQVTQSKFRSARPKLSKRTLVAKGIKDIIRAKEEIWKKHMQAQHKISLVFEPDLGENASGTASLHHEGGTNDDLQCTGGSSSSLPVAVRANRRKTTHGSLYEAYRLLLNPLSPSARTGLITSASHDLGVDVSLGTDLLTRPSAAEEENQRQGIPPTRLQLLAVSRGGTSPSDIADDELFEPGELEGLLRNDAEREALVPLMELNWGSLAQDHAQDSHLAEGIVPKRNKNKQPGQTESRRGAKRVNMDVLGRILRRGTEASQSDTDSDLSLDEADGYACPSDLFGEGTSLLTPIRPRSGRGPSPTGEKRQQEDVDSPSEIIEGWRPPSPGPGSERGFWRFGDMASAGDECRYEEEW</sequence>
<dbReference type="AlphaFoldDB" id="A0A0C3DSN5"/>
<dbReference type="CDD" id="cd00043">
    <property type="entry name" value="CYCLIN_SF"/>
    <property type="match status" value="1"/>
</dbReference>
<dbReference type="InParanoid" id="A0A0C3DSN5"/>
<evidence type="ECO:0000313" key="2">
    <source>
        <dbReference type="EMBL" id="KIM59214.1"/>
    </source>
</evidence>
<proteinExistence type="predicted"/>
<organism evidence="2 3">
    <name type="scientific">Scleroderma citrinum Foug A</name>
    <dbReference type="NCBI Taxonomy" id="1036808"/>
    <lineage>
        <taxon>Eukaryota</taxon>
        <taxon>Fungi</taxon>
        <taxon>Dikarya</taxon>
        <taxon>Basidiomycota</taxon>
        <taxon>Agaricomycotina</taxon>
        <taxon>Agaricomycetes</taxon>
        <taxon>Agaricomycetidae</taxon>
        <taxon>Boletales</taxon>
        <taxon>Sclerodermatineae</taxon>
        <taxon>Sclerodermataceae</taxon>
        <taxon>Scleroderma</taxon>
    </lineage>
</organism>
<protein>
    <submittedName>
        <fullName evidence="2">Uncharacterized protein</fullName>
    </submittedName>
</protein>
<feature type="region of interest" description="Disordered" evidence="1">
    <location>
        <begin position="350"/>
        <end position="372"/>
    </location>
</feature>
<gene>
    <name evidence="2" type="ORF">SCLCIDRAFT_1218008</name>
</gene>
<feature type="compositionally biased region" description="Acidic residues" evidence="1">
    <location>
        <begin position="555"/>
        <end position="565"/>
    </location>
</feature>
<keyword evidence="3" id="KW-1185">Reference proteome</keyword>
<reference evidence="3" key="2">
    <citation type="submission" date="2015-01" db="EMBL/GenBank/DDBJ databases">
        <title>Evolutionary Origins and Diversification of the Mycorrhizal Mutualists.</title>
        <authorList>
            <consortium name="DOE Joint Genome Institute"/>
            <consortium name="Mycorrhizal Genomics Consortium"/>
            <person name="Kohler A."/>
            <person name="Kuo A."/>
            <person name="Nagy L.G."/>
            <person name="Floudas D."/>
            <person name="Copeland A."/>
            <person name="Barry K.W."/>
            <person name="Cichocki N."/>
            <person name="Veneault-Fourrey C."/>
            <person name="LaButti K."/>
            <person name="Lindquist E.A."/>
            <person name="Lipzen A."/>
            <person name="Lundell T."/>
            <person name="Morin E."/>
            <person name="Murat C."/>
            <person name="Riley R."/>
            <person name="Ohm R."/>
            <person name="Sun H."/>
            <person name="Tunlid A."/>
            <person name="Henrissat B."/>
            <person name="Grigoriev I.V."/>
            <person name="Hibbett D.S."/>
            <person name="Martin F."/>
        </authorList>
    </citation>
    <scope>NUCLEOTIDE SEQUENCE [LARGE SCALE GENOMIC DNA]</scope>
    <source>
        <strain evidence="3">Foug A</strain>
    </source>
</reference>
<name>A0A0C3DSN5_9AGAM</name>
<dbReference type="STRING" id="1036808.A0A0C3DSN5"/>
<feature type="region of interest" description="Disordered" evidence="1">
    <location>
        <begin position="510"/>
        <end position="627"/>
    </location>
</feature>
<dbReference type="OrthoDB" id="2527864at2759"/>
<dbReference type="HOGENOM" id="CLU_030895_0_0_1"/>
<feature type="compositionally biased region" description="Low complexity" evidence="1">
    <location>
        <begin position="585"/>
        <end position="594"/>
    </location>
</feature>
<reference evidence="2 3" key="1">
    <citation type="submission" date="2014-04" db="EMBL/GenBank/DDBJ databases">
        <authorList>
            <consortium name="DOE Joint Genome Institute"/>
            <person name="Kuo A."/>
            <person name="Kohler A."/>
            <person name="Nagy L.G."/>
            <person name="Floudas D."/>
            <person name="Copeland A."/>
            <person name="Barry K.W."/>
            <person name="Cichocki N."/>
            <person name="Veneault-Fourrey C."/>
            <person name="LaButti K."/>
            <person name="Lindquist E.A."/>
            <person name="Lipzen A."/>
            <person name="Lundell T."/>
            <person name="Morin E."/>
            <person name="Murat C."/>
            <person name="Sun H."/>
            <person name="Tunlid A."/>
            <person name="Henrissat B."/>
            <person name="Grigoriev I.V."/>
            <person name="Hibbett D.S."/>
            <person name="Martin F."/>
            <person name="Nordberg H.P."/>
            <person name="Cantor M.N."/>
            <person name="Hua S.X."/>
        </authorList>
    </citation>
    <scope>NUCLEOTIDE SEQUENCE [LARGE SCALE GENOMIC DNA]</scope>
    <source>
        <strain evidence="2 3">Foug A</strain>
    </source>
</reference>